<sequence>MSALDPCKPIDEPIDGPVLPFKYRNSWEIMLFIDISHRSMEQPIGDICNKLCNKLEQHRKGKQDALGEIAPGRTRLALTFHLSELPPPRDFPKMPSPDPLNPTNASSIPGGPQTNTFVSLPLPSFITSRNNSSVTRPFLSPESSSP</sequence>
<proteinExistence type="predicted"/>
<comment type="caution">
    <text evidence="1">The sequence shown here is derived from an EMBL/GenBank/DDBJ whole genome shotgun (WGS) entry which is preliminary data.</text>
</comment>
<evidence type="ECO:0000313" key="1">
    <source>
        <dbReference type="EMBL" id="KAK1146145.1"/>
    </source>
</evidence>
<evidence type="ECO:0000313" key="2">
    <source>
        <dbReference type="Proteomes" id="UP001177260"/>
    </source>
</evidence>
<dbReference type="EMBL" id="JAOPJF010000019">
    <property type="protein sequence ID" value="KAK1146145.1"/>
    <property type="molecule type" value="Genomic_DNA"/>
</dbReference>
<accession>A0ACC3B6U5</accession>
<protein>
    <submittedName>
        <fullName evidence="1">Uncharacterized protein</fullName>
    </submittedName>
</protein>
<keyword evidence="2" id="KW-1185">Reference proteome</keyword>
<dbReference type="Proteomes" id="UP001177260">
    <property type="component" value="Unassembled WGS sequence"/>
</dbReference>
<name>A0ACC3B6U5_9EURO</name>
<reference evidence="1 2" key="1">
    <citation type="journal article" date="2023" name="ACS Omega">
        <title>Identification of the Neoaspergillic Acid Biosynthesis Gene Cluster by Establishing an In Vitro CRISPR-Ribonucleoprotein Genetic System in Aspergillus melleus.</title>
        <authorList>
            <person name="Yuan B."/>
            <person name="Grau M.F."/>
            <person name="Murata R.M."/>
            <person name="Torok T."/>
            <person name="Venkateswaran K."/>
            <person name="Stajich J.E."/>
            <person name="Wang C.C.C."/>
        </authorList>
    </citation>
    <scope>NUCLEOTIDE SEQUENCE [LARGE SCALE GENOMIC DNA]</scope>
    <source>
        <strain evidence="1 2">IMV 1140</strain>
    </source>
</reference>
<organism evidence="1 2">
    <name type="scientific">Aspergillus melleus</name>
    <dbReference type="NCBI Taxonomy" id="138277"/>
    <lineage>
        <taxon>Eukaryota</taxon>
        <taxon>Fungi</taxon>
        <taxon>Dikarya</taxon>
        <taxon>Ascomycota</taxon>
        <taxon>Pezizomycotina</taxon>
        <taxon>Eurotiomycetes</taxon>
        <taxon>Eurotiomycetidae</taxon>
        <taxon>Eurotiales</taxon>
        <taxon>Aspergillaceae</taxon>
        <taxon>Aspergillus</taxon>
        <taxon>Aspergillus subgen. Circumdati</taxon>
    </lineage>
</organism>
<gene>
    <name evidence="1" type="ORF">N8T08_003234</name>
</gene>